<dbReference type="InterPro" id="IPR002645">
    <property type="entry name" value="STAS_dom"/>
</dbReference>
<feature type="transmembrane region" description="Helical" evidence="6">
    <location>
        <begin position="399"/>
        <end position="416"/>
    </location>
</feature>
<feature type="transmembrane region" description="Helical" evidence="6">
    <location>
        <begin position="274"/>
        <end position="298"/>
    </location>
</feature>
<evidence type="ECO:0000256" key="3">
    <source>
        <dbReference type="ARBA" id="ARBA00022989"/>
    </source>
</evidence>
<dbReference type="PROSITE" id="PS01130">
    <property type="entry name" value="SLC26A"/>
    <property type="match status" value="1"/>
</dbReference>
<dbReference type="AlphaFoldDB" id="A0AAQ4QUH8"/>
<keyword evidence="4 6" id="KW-0472">Membrane</keyword>
<dbReference type="NCBIfam" id="TIGR00815">
    <property type="entry name" value="sulP"/>
    <property type="match status" value="1"/>
</dbReference>
<name>A0AAQ4QUH8_GASAC</name>
<dbReference type="Gene3D" id="3.30.750.24">
    <property type="entry name" value="STAS domain"/>
    <property type="match status" value="1"/>
</dbReference>
<sequence>MGEISNSTGTEAVAASAMQPEEAGAGEEAESQPLYRIERPVYDEAFISSQLLNRKDNSTTLGQRLAQQLRCSSKRAKAAALTFLPILTWLPSYPVKQYLFSDVVSGLSTGVVQLPQGLAYAMLAAVPPVYGLYSSFYPVLLYTFFGTSRHISVGTFAVISLMIGAVAVREAPDSMFYVLPANGSNVSAVLDVEARDARRVQVAVVLTTLVGIIQLALGLLRFGFVAIYLTEPLVRGFTTAAAVHVVVSQLKYLLGVKTQRFSGPLAAIYSATAVLSHIASTNVPTVIMGLVCIVFLYAVKDLNQRFKKKLPIPIPGEIIVVIVSTGVSYGLSLSEDYKVEVVGKIPTGLLPPTAPEFSLLPSLVTDSFAVAIVGFSMGISLAKTFALKHGYSVDGNQELIALGLCNFISSFFQTFAITCSMSRSLVQESTGGKTQIAGLLASLMVLLVVVAIGFVFQPLPQTALAAIIMVNLLGMFKQFADIPALWRTSKIELAIWLVAFVASVLLGLDYGLLVAISFAILSVIYRTQRPKSAILGHVPGTGLYCDVDEYEEAAEYEGIKIFYSNASVYFVNSDLYVSALKQKTGVDPEALQAARKTQKKVMEKAKSTKNPSLKLCGTDKQQEVSHEVLSYEAAAEAHGNGQLGESGGGRSHSEEAVFLEPAVSAVHSIILDWTPCSFIDSVGAKAIKQVIKEYRAVDVQVVLAGCSRSLLCELDTLQFFSGVVSTSMVFPTIHDAVLRCLRSNPRTAAAPTDEAARRQPALSTEGNSGDLTRKADVGAPSAEP</sequence>
<dbReference type="PROSITE" id="PS50801">
    <property type="entry name" value="STAS"/>
    <property type="match status" value="1"/>
</dbReference>
<dbReference type="SUPFAM" id="SSF52091">
    <property type="entry name" value="SpoIIaa-like"/>
    <property type="match status" value="1"/>
</dbReference>
<evidence type="ECO:0000256" key="2">
    <source>
        <dbReference type="ARBA" id="ARBA00022692"/>
    </source>
</evidence>
<dbReference type="GO" id="GO:0008271">
    <property type="term" value="F:secondary active sulfate transmembrane transporter activity"/>
    <property type="evidence" value="ECO:0007669"/>
    <property type="project" value="InterPro"/>
</dbReference>
<dbReference type="PANTHER" id="PTHR11814">
    <property type="entry name" value="SULFATE TRANSPORTER"/>
    <property type="match status" value="1"/>
</dbReference>
<dbReference type="InterPro" id="IPR011547">
    <property type="entry name" value="SLC26A/SulP_dom"/>
</dbReference>
<feature type="transmembrane region" description="Helical" evidence="6">
    <location>
        <begin position="495"/>
        <end position="525"/>
    </location>
</feature>
<evidence type="ECO:0000259" key="7">
    <source>
        <dbReference type="PROSITE" id="PS50801"/>
    </source>
</evidence>
<dbReference type="InterPro" id="IPR001902">
    <property type="entry name" value="SLC26A/SulP_fam"/>
</dbReference>
<reference evidence="8" key="3">
    <citation type="submission" date="2025-09" db="UniProtKB">
        <authorList>
            <consortium name="Ensembl"/>
        </authorList>
    </citation>
    <scope>IDENTIFICATION</scope>
</reference>
<feature type="transmembrane region" description="Helical" evidence="6">
    <location>
        <begin position="200"/>
        <end position="220"/>
    </location>
</feature>
<keyword evidence="9" id="KW-1185">Reference proteome</keyword>
<evidence type="ECO:0000256" key="5">
    <source>
        <dbReference type="SAM" id="MobiDB-lite"/>
    </source>
</evidence>
<feature type="transmembrane region" description="Helical" evidence="6">
    <location>
        <begin position="119"/>
        <end position="144"/>
    </location>
</feature>
<evidence type="ECO:0000313" key="8">
    <source>
        <dbReference type="Ensembl" id="ENSGACP00000054003.1"/>
    </source>
</evidence>
<feature type="transmembrane region" description="Helical" evidence="6">
    <location>
        <begin position="436"/>
        <end position="456"/>
    </location>
</feature>
<feature type="region of interest" description="Disordered" evidence="5">
    <location>
        <begin position="1"/>
        <end position="31"/>
    </location>
</feature>
<feature type="transmembrane region" description="Helical" evidence="6">
    <location>
        <begin position="310"/>
        <end position="331"/>
    </location>
</feature>
<dbReference type="GeneTree" id="ENSGT01150000286960"/>
<dbReference type="Pfam" id="PF01740">
    <property type="entry name" value="STAS"/>
    <property type="match status" value="1"/>
</dbReference>
<accession>A0AAQ4QUH8</accession>
<dbReference type="GeneID" id="120817045"/>
<dbReference type="RefSeq" id="XP_040028744.1">
    <property type="nucleotide sequence ID" value="XM_040172810.1"/>
</dbReference>
<dbReference type="Ensembl" id="ENSGACT00000067033.1">
    <property type="protein sequence ID" value="ENSGACP00000054003.1"/>
    <property type="gene ID" value="ENSGACG00000019399.2"/>
</dbReference>
<feature type="transmembrane region" description="Helical" evidence="6">
    <location>
        <begin position="151"/>
        <end position="168"/>
    </location>
</feature>
<evidence type="ECO:0000313" key="9">
    <source>
        <dbReference type="Proteomes" id="UP000007635"/>
    </source>
</evidence>
<protein>
    <submittedName>
        <fullName evidence="8">Solute carrier family 26 member 5</fullName>
    </submittedName>
</protein>
<comment type="subcellular location">
    <subcellularLocation>
        <location evidence="1">Membrane</location>
        <topology evidence="1">Multi-pass membrane protein</topology>
    </subcellularLocation>
</comment>
<evidence type="ECO:0000256" key="6">
    <source>
        <dbReference type="SAM" id="Phobius"/>
    </source>
</evidence>
<evidence type="ECO:0000256" key="1">
    <source>
        <dbReference type="ARBA" id="ARBA00004141"/>
    </source>
</evidence>
<feature type="transmembrane region" description="Helical" evidence="6">
    <location>
        <begin position="463"/>
        <end position="480"/>
    </location>
</feature>
<reference evidence="8" key="2">
    <citation type="submission" date="2025-08" db="UniProtKB">
        <authorList>
            <consortium name="Ensembl"/>
        </authorList>
    </citation>
    <scope>IDENTIFICATION</scope>
</reference>
<dbReference type="Pfam" id="PF00916">
    <property type="entry name" value="Sulfate_transp"/>
    <property type="match status" value="1"/>
</dbReference>
<keyword evidence="3 6" id="KW-1133">Transmembrane helix</keyword>
<proteinExistence type="predicted"/>
<dbReference type="Proteomes" id="UP000007635">
    <property type="component" value="Chromosome IV"/>
</dbReference>
<feature type="domain" description="STAS" evidence="7">
    <location>
        <begin position="549"/>
        <end position="740"/>
    </location>
</feature>
<dbReference type="InterPro" id="IPR018045">
    <property type="entry name" value="S04_transporter_CS"/>
</dbReference>
<keyword evidence="2 6" id="KW-0812">Transmembrane</keyword>
<feature type="compositionally biased region" description="Polar residues" evidence="5">
    <location>
        <begin position="761"/>
        <end position="770"/>
    </location>
</feature>
<dbReference type="InterPro" id="IPR036513">
    <property type="entry name" value="STAS_dom_sf"/>
</dbReference>
<reference evidence="8 9" key="1">
    <citation type="journal article" date="2021" name="G3 (Bethesda)">
        <title>Improved contiguity of the threespine stickleback genome using long-read sequencing.</title>
        <authorList>
            <person name="Nath S."/>
            <person name="Shaw D.E."/>
            <person name="White M.A."/>
        </authorList>
    </citation>
    <scope>NUCLEOTIDE SEQUENCE [LARGE SCALE GENOMIC DNA]</scope>
    <source>
        <strain evidence="8 9">Lake Benthic</strain>
    </source>
</reference>
<evidence type="ECO:0000256" key="4">
    <source>
        <dbReference type="ARBA" id="ARBA00023136"/>
    </source>
</evidence>
<feature type="region of interest" description="Disordered" evidence="5">
    <location>
        <begin position="748"/>
        <end position="784"/>
    </location>
</feature>
<dbReference type="GO" id="GO:0016020">
    <property type="term" value="C:membrane"/>
    <property type="evidence" value="ECO:0007669"/>
    <property type="project" value="UniProtKB-SubCell"/>
</dbReference>
<feature type="transmembrane region" description="Helical" evidence="6">
    <location>
        <begin position="368"/>
        <end position="387"/>
    </location>
</feature>
<dbReference type="CDD" id="cd07042">
    <property type="entry name" value="STAS_SulP_like_sulfate_transporter"/>
    <property type="match status" value="1"/>
</dbReference>
<organism evidence="8 9">
    <name type="scientific">Gasterosteus aculeatus aculeatus</name>
    <name type="common">three-spined stickleback</name>
    <dbReference type="NCBI Taxonomy" id="481459"/>
    <lineage>
        <taxon>Eukaryota</taxon>
        <taxon>Metazoa</taxon>
        <taxon>Chordata</taxon>
        <taxon>Craniata</taxon>
        <taxon>Vertebrata</taxon>
        <taxon>Euteleostomi</taxon>
        <taxon>Actinopterygii</taxon>
        <taxon>Neopterygii</taxon>
        <taxon>Teleostei</taxon>
        <taxon>Neoteleostei</taxon>
        <taxon>Acanthomorphata</taxon>
        <taxon>Eupercaria</taxon>
        <taxon>Perciformes</taxon>
        <taxon>Cottioidei</taxon>
        <taxon>Gasterosteales</taxon>
        <taxon>Gasterosteidae</taxon>
        <taxon>Gasterosteus</taxon>
    </lineage>
</organism>
<feature type="compositionally biased region" description="Polar residues" evidence="5">
    <location>
        <begin position="1"/>
        <end position="10"/>
    </location>
</feature>
<dbReference type="RefSeq" id="XP_040028743.1">
    <property type="nucleotide sequence ID" value="XM_040172809.1"/>
</dbReference>